<dbReference type="AlphaFoldDB" id="A0AAW0H537"/>
<dbReference type="EMBL" id="JBBHLL010001001">
    <property type="protein sequence ID" value="KAK7796816.1"/>
    <property type="molecule type" value="Genomic_DNA"/>
</dbReference>
<dbReference type="GO" id="GO:0005886">
    <property type="term" value="C:plasma membrane"/>
    <property type="evidence" value="ECO:0007669"/>
    <property type="project" value="TreeGrafter"/>
</dbReference>
<gene>
    <name evidence="5" type="ORF">U0070_004612</name>
</gene>
<reference evidence="5 6" key="1">
    <citation type="journal article" date="2023" name="bioRxiv">
        <title>Conserved and derived expression patterns and positive selection on dental genes reveal complex evolutionary context of ever-growing rodent molars.</title>
        <authorList>
            <person name="Calamari Z.T."/>
            <person name="Song A."/>
            <person name="Cohen E."/>
            <person name="Akter M."/>
            <person name="Roy R.D."/>
            <person name="Hallikas O."/>
            <person name="Christensen M.M."/>
            <person name="Li P."/>
            <person name="Marangoni P."/>
            <person name="Jernvall J."/>
            <person name="Klein O.D."/>
        </authorList>
    </citation>
    <scope>NUCLEOTIDE SEQUENCE [LARGE SCALE GENOMIC DNA]</scope>
    <source>
        <strain evidence="5">V071</strain>
    </source>
</reference>
<dbReference type="InterPro" id="IPR030523">
    <property type="entry name" value="SH2B"/>
</dbReference>
<organism evidence="5 6">
    <name type="scientific">Myodes glareolus</name>
    <name type="common">Bank vole</name>
    <name type="synonym">Clethrionomys glareolus</name>
    <dbReference type="NCBI Taxonomy" id="447135"/>
    <lineage>
        <taxon>Eukaryota</taxon>
        <taxon>Metazoa</taxon>
        <taxon>Chordata</taxon>
        <taxon>Craniata</taxon>
        <taxon>Vertebrata</taxon>
        <taxon>Euteleostomi</taxon>
        <taxon>Mammalia</taxon>
        <taxon>Eutheria</taxon>
        <taxon>Euarchontoglires</taxon>
        <taxon>Glires</taxon>
        <taxon>Rodentia</taxon>
        <taxon>Myomorpha</taxon>
        <taxon>Muroidea</taxon>
        <taxon>Cricetidae</taxon>
        <taxon>Arvicolinae</taxon>
        <taxon>Myodes</taxon>
    </lineage>
</organism>
<feature type="domain" description="Phenylalanine zipper" evidence="4">
    <location>
        <begin position="25"/>
        <end position="75"/>
    </location>
</feature>
<dbReference type="Gene3D" id="6.10.140.110">
    <property type="match status" value="1"/>
</dbReference>
<feature type="region of interest" description="Disordered" evidence="3">
    <location>
        <begin position="146"/>
        <end position="172"/>
    </location>
</feature>
<evidence type="ECO:0000256" key="2">
    <source>
        <dbReference type="ARBA" id="ARBA00022999"/>
    </source>
</evidence>
<evidence type="ECO:0000256" key="3">
    <source>
        <dbReference type="SAM" id="MobiDB-lite"/>
    </source>
</evidence>
<keyword evidence="1" id="KW-0597">Phosphoprotein</keyword>
<dbReference type="InterPro" id="IPR015012">
    <property type="entry name" value="Phe_ZIP"/>
</dbReference>
<accession>A0AAW0H537</accession>
<proteinExistence type="predicted"/>
<evidence type="ECO:0000256" key="1">
    <source>
        <dbReference type="ARBA" id="ARBA00022553"/>
    </source>
</evidence>
<protein>
    <recommendedName>
        <fullName evidence="4">Phenylalanine zipper domain-containing protein</fullName>
    </recommendedName>
</protein>
<sequence length="469" mass="51069">MNDAPSPGDGAFPSPPALPPPSPCSWQEFCESYADLALHFRLYLASHPQYAESGAEAAFSGRFTELFLQHFEAEVARALGSLSPPLQGGRTPGYVGPISIFLEPSWPPSFLSLFLLYNIFKAKAQETLFPPFGGSLRPLKTTPGLPVLGGNRNSNSSGGAGTVGRGLDSDGTAPGERWTHYFERLRLDHGGETLKDRAGMVQREELLSFMGAEEAAPDTAGGNEGSLSGRSVTYCSQVKKEEEVAWSSSYHPRHPSPDSAFPVLLSLCIVMALEMPDRESTFVVKSTFWRQLMHFMSRPECLTSRKECLSPGSCPAISPCIMTLPLTPGTSFLTKDNTDSLELPCLNHSESLSSQDLLLGPSKSNDHFSAFIVASHFDSMELLSLELPPHILIEEEPPAGTVHPSQPPPLPWMLQKQTQGHFCSRGMLEGGTGSHGVLLIYHSETRCSEYVLTFNFQGKAKHLCLSLNE</sequence>
<comment type="caution">
    <text evidence="5">The sequence shown here is derived from an EMBL/GenBank/DDBJ whole genome shotgun (WGS) entry which is preliminary data.</text>
</comment>
<dbReference type="SUPFAM" id="SSF109805">
    <property type="entry name" value="Phenylalanine zipper"/>
    <property type="match status" value="1"/>
</dbReference>
<keyword evidence="2" id="KW-0727">SH2 domain</keyword>
<dbReference type="GO" id="GO:0005068">
    <property type="term" value="F:transmembrane receptor protein tyrosine kinase adaptor activity"/>
    <property type="evidence" value="ECO:0007669"/>
    <property type="project" value="TreeGrafter"/>
</dbReference>
<feature type="non-terminal residue" evidence="5">
    <location>
        <position position="469"/>
    </location>
</feature>
<dbReference type="Proteomes" id="UP001488838">
    <property type="component" value="Unassembled WGS sequence"/>
</dbReference>
<dbReference type="PANTHER" id="PTHR10872:SF3">
    <property type="entry name" value="SH2B ADAPTER PROTEIN 1"/>
    <property type="match status" value="1"/>
</dbReference>
<dbReference type="GO" id="GO:0035556">
    <property type="term" value="P:intracellular signal transduction"/>
    <property type="evidence" value="ECO:0007669"/>
    <property type="project" value="TreeGrafter"/>
</dbReference>
<dbReference type="Pfam" id="PF08916">
    <property type="entry name" value="Phe_ZIP"/>
    <property type="match status" value="1"/>
</dbReference>
<dbReference type="PANTHER" id="PTHR10872">
    <property type="entry name" value="SH2B ADAPTER PROTEIN"/>
    <property type="match status" value="1"/>
</dbReference>
<evidence type="ECO:0000313" key="5">
    <source>
        <dbReference type="EMBL" id="KAK7796816.1"/>
    </source>
</evidence>
<name>A0AAW0H537_MYOGA</name>
<evidence type="ECO:0000259" key="4">
    <source>
        <dbReference type="Pfam" id="PF08916"/>
    </source>
</evidence>
<evidence type="ECO:0000313" key="6">
    <source>
        <dbReference type="Proteomes" id="UP001488838"/>
    </source>
</evidence>
<dbReference type="InterPro" id="IPR036290">
    <property type="entry name" value="Phe_ZIP_sf"/>
</dbReference>
<keyword evidence="6" id="KW-1185">Reference proteome</keyword>